<accession>A0A0M6WH72</accession>
<dbReference type="PANTHER" id="PTHR36432">
    <property type="match status" value="1"/>
</dbReference>
<evidence type="ECO:0000313" key="12">
    <source>
        <dbReference type="EMBL" id="RGQ51285.1"/>
    </source>
</evidence>
<organism evidence="9 16">
    <name type="scientific">Roseburia inulinivorans</name>
    <dbReference type="NCBI Taxonomy" id="360807"/>
    <lineage>
        <taxon>Bacteria</taxon>
        <taxon>Bacillati</taxon>
        <taxon>Bacillota</taxon>
        <taxon>Clostridia</taxon>
        <taxon>Lachnospirales</taxon>
        <taxon>Lachnospiraceae</taxon>
        <taxon>Roseburia</taxon>
    </lineage>
</organism>
<dbReference type="EMBL" id="QRHP01000020">
    <property type="protein sequence ID" value="RHF82106.1"/>
    <property type="molecule type" value="Genomic_DNA"/>
</dbReference>
<dbReference type="EMBL" id="QSIQ01000009">
    <property type="protein sequence ID" value="RHD03864.1"/>
    <property type="molecule type" value="Genomic_DNA"/>
</dbReference>
<dbReference type="AlphaFoldDB" id="A0A0M6WH72"/>
<dbReference type="InterPro" id="IPR014213">
    <property type="entry name" value="SpoVT"/>
</dbReference>
<evidence type="ECO:0000256" key="1">
    <source>
        <dbReference type="ARBA" id="ARBA00022491"/>
    </source>
</evidence>
<reference evidence="16" key="1">
    <citation type="submission" date="2015-05" db="EMBL/GenBank/DDBJ databases">
        <authorList>
            <consortium name="Pathogen Informatics"/>
        </authorList>
    </citation>
    <scope>NUCLEOTIDE SEQUENCE [LARGE SCALE GENOMIC DNA]</scope>
    <source>
        <strain evidence="11 17">2789STDY5608835</strain>
        <strain evidence="10 18">2789STDY5608887</strain>
        <strain evidence="16">L1-83</strain>
    </source>
</reference>
<dbReference type="Proteomes" id="UP000049828">
    <property type="component" value="Unassembled WGS sequence"/>
</dbReference>
<keyword evidence="3" id="KW-0805">Transcription regulation</keyword>
<reference evidence="19 20" key="3">
    <citation type="submission" date="2018-08" db="EMBL/GenBank/DDBJ databases">
        <title>A genome reference for cultivated species of the human gut microbiota.</title>
        <authorList>
            <person name="Zou Y."/>
            <person name="Xue W."/>
            <person name="Luo G."/>
        </authorList>
    </citation>
    <scope>NUCLEOTIDE SEQUENCE [LARGE SCALE GENOMIC DNA]</scope>
    <source>
        <strain evidence="12 21">AF28-15</strain>
        <strain evidence="15 20">AM23-23AC</strain>
        <strain evidence="14 22">AM27-11</strain>
        <strain evidence="13 19">AM32-8LB</strain>
    </source>
</reference>
<evidence type="ECO:0000313" key="13">
    <source>
        <dbReference type="EMBL" id="RHD03864.1"/>
    </source>
</evidence>
<dbReference type="NCBIfam" id="TIGR01439">
    <property type="entry name" value="lp_hng_hel_AbrB"/>
    <property type="match status" value="1"/>
</dbReference>
<dbReference type="Gene3D" id="3.30.450.40">
    <property type="match status" value="1"/>
</dbReference>
<dbReference type="GO" id="GO:0030435">
    <property type="term" value="P:sporulation resulting in formation of a cellular spore"/>
    <property type="evidence" value="ECO:0007669"/>
    <property type="project" value="UniProtKB-KW"/>
</dbReference>
<dbReference type="GO" id="GO:0042802">
    <property type="term" value="F:identical protein binding"/>
    <property type="evidence" value="ECO:0007669"/>
    <property type="project" value="UniProtKB-ARBA"/>
</dbReference>
<gene>
    <name evidence="10" type="primary">spoVT</name>
    <name evidence="15" type="ORF">DW654_14055</name>
    <name evidence="14" type="ORF">DW707_13015</name>
    <name evidence="13" type="ORF">DW813_07390</name>
    <name evidence="12" type="ORF">DWY96_05610</name>
    <name evidence="11" type="ORF">ERS852392_02848</name>
    <name evidence="10" type="ORF">ERS852444_03525</name>
    <name evidence="9" type="ORF">RIL183_15141</name>
</gene>
<keyword evidence="5" id="KW-0010">Activator</keyword>
<proteinExistence type="predicted"/>
<feature type="domain" description="SpoVT-AbrB" evidence="8">
    <location>
        <begin position="5"/>
        <end position="51"/>
    </location>
</feature>
<keyword evidence="1" id="KW-0678">Repressor</keyword>
<evidence type="ECO:0000313" key="17">
    <source>
        <dbReference type="Proteomes" id="UP000095395"/>
    </source>
</evidence>
<dbReference type="Proteomes" id="UP000095453">
    <property type="component" value="Unassembled WGS sequence"/>
</dbReference>
<dbReference type="Proteomes" id="UP000095395">
    <property type="component" value="Unassembled WGS sequence"/>
</dbReference>
<dbReference type="SUPFAM" id="SSF89447">
    <property type="entry name" value="AbrB/MazE/MraZ-like"/>
    <property type="match status" value="1"/>
</dbReference>
<sequence>MKATGIVRRIDDLGRIVVPKEIRRTLRIREGDPLEIFTDREGEIILKKYSPIGELSQFAGEYAESLAQTTGHLVLITDCDHVVTASGTGKKEYEGKPISKQLEDAISERKNFLASRNDAEFVKVTLDDAGEFGQQALSTIICEGDAIGAVILYEKDEKSRMTETESKLAIAAAGFLGKQMEQ</sequence>
<dbReference type="EMBL" id="QRTF01000009">
    <property type="protein sequence ID" value="RGQ51285.1"/>
    <property type="molecule type" value="Genomic_DNA"/>
</dbReference>
<evidence type="ECO:0000256" key="7">
    <source>
        <dbReference type="PROSITE-ProRule" id="PRU01076"/>
    </source>
</evidence>
<keyword evidence="4 7" id="KW-0238">DNA-binding</keyword>
<keyword evidence="16" id="KW-1185">Reference proteome</keyword>
<dbReference type="Proteomes" id="UP000283701">
    <property type="component" value="Unassembled WGS sequence"/>
</dbReference>
<dbReference type="Gene3D" id="2.10.260.10">
    <property type="match status" value="1"/>
</dbReference>
<dbReference type="STRING" id="360807.ERS852392_02848"/>
<evidence type="ECO:0000313" key="19">
    <source>
        <dbReference type="Proteomes" id="UP000266391"/>
    </source>
</evidence>
<evidence type="ECO:0000313" key="14">
    <source>
        <dbReference type="EMBL" id="RHE95105.1"/>
    </source>
</evidence>
<evidence type="ECO:0000313" key="16">
    <source>
        <dbReference type="Proteomes" id="UP000049828"/>
    </source>
</evidence>
<dbReference type="Proteomes" id="UP000283738">
    <property type="component" value="Unassembled WGS sequence"/>
</dbReference>
<dbReference type="EMBL" id="CVRS01000048">
    <property type="protein sequence ID" value="CRL34657.1"/>
    <property type="molecule type" value="Genomic_DNA"/>
</dbReference>
<dbReference type="InterPro" id="IPR029016">
    <property type="entry name" value="GAF-like_dom_sf"/>
</dbReference>
<dbReference type="EMBL" id="CYXX01000049">
    <property type="protein sequence ID" value="CUN30964.1"/>
    <property type="molecule type" value="Genomic_DNA"/>
</dbReference>
<name>A0A0M6WH72_9FIRM</name>
<dbReference type="InterPro" id="IPR037914">
    <property type="entry name" value="SpoVT-AbrB_sf"/>
</dbReference>
<dbReference type="PANTHER" id="PTHR36432:SF1">
    <property type="entry name" value="STAGE V SPORULATION PROTEIN T"/>
    <property type="match status" value="1"/>
</dbReference>
<dbReference type="Proteomes" id="UP000286271">
    <property type="component" value="Unassembled WGS sequence"/>
</dbReference>
<evidence type="ECO:0000313" key="18">
    <source>
        <dbReference type="Proteomes" id="UP000095453"/>
    </source>
</evidence>
<evidence type="ECO:0000313" key="21">
    <source>
        <dbReference type="Proteomes" id="UP000283738"/>
    </source>
</evidence>
<dbReference type="SMART" id="SM00966">
    <property type="entry name" value="SpoVT_AbrB"/>
    <property type="match status" value="1"/>
</dbReference>
<dbReference type="GO" id="GO:0003677">
    <property type="term" value="F:DNA binding"/>
    <property type="evidence" value="ECO:0007669"/>
    <property type="project" value="UniProtKB-UniRule"/>
</dbReference>
<evidence type="ECO:0000313" key="10">
    <source>
        <dbReference type="EMBL" id="CUN30964.1"/>
    </source>
</evidence>
<evidence type="ECO:0000313" key="11">
    <source>
        <dbReference type="EMBL" id="CUO32819.1"/>
    </source>
</evidence>
<dbReference type="FunFam" id="2.10.260.10:FF:000001">
    <property type="entry name" value="Stage V sporulation protein T"/>
    <property type="match status" value="1"/>
</dbReference>
<evidence type="ECO:0000259" key="8">
    <source>
        <dbReference type="PROSITE" id="PS51740"/>
    </source>
</evidence>
<reference evidence="9" key="2">
    <citation type="submission" date="2015-05" db="EMBL/GenBank/DDBJ databases">
        <authorList>
            <person name="Wang D.B."/>
            <person name="Wang M."/>
        </authorList>
    </citation>
    <scope>NUCLEOTIDE SEQUENCE [LARGE SCALE GENOMIC DNA]</scope>
    <source>
        <strain evidence="9">L1-83</strain>
    </source>
</reference>
<keyword evidence="2" id="KW-0749">Sporulation</keyword>
<dbReference type="PIRSF" id="PIRSF026579">
    <property type="entry name" value="Spore_V_T"/>
    <property type="match status" value="1"/>
</dbReference>
<dbReference type="Proteomes" id="UP000266391">
    <property type="component" value="Unassembled WGS sequence"/>
</dbReference>
<dbReference type="InterPro" id="IPR052731">
    <property type="entry name" value="B_subtilis_Trans_State_Reg"/>
</dbReference>
<dbReference type="EMBL" id="QSKW01000023">
    <property type="protein sequence ID" value="RHE95105.1"/>
    <property type="molecule type" value="Genomic_DNA"/>
</dbReference>
<dbReference type="InterPro" id="IPR007159">
    <property type="entry name" value="SpoVT-AbrB_dom"/>
</dbReference>
<dbReference type="OrthoDB" id="9782993at2"/>
<evidence type="ECO:0000313" key="22">
    <source>
        <dbReference type="Proteomes" id="UP000286271"/>
    </source>
</evidence>
<dbReference type="PROSITE" id="PS51740">
    <property type="entry name" value="SPOVT_ABRB"/>
    <property type="match status" value="1"/>
</dbReference>
<evidence type="ECO:0000256" key="2">
    <source>
        <dbReference type="ARBA" id="ARBA00022969"/>
    </source>
</evidence>
<evidence type="ECO:0000256" key="6">
    <source>
        <dbReference type="ARBA" id="ARBA00023163"/>
    </source>
</evidence>
<evidence type="ECO:0000256" key="4">
    <source>
        <dbReference type="ARBA" id="ARBA00023125"/>
    </source>
</evidence>
<evidence type="ECO:0000313" key="20">
    <source>
        <dbReference type="Proteomes" id="UP000283701"/>
    </source>
</evidence>
<evidence type="ECO:0000313" key="9">
    <source>
        <dbReference type="EMBL" id="CRL34657.1"/>
    </source>
</evidence>
<dbReference type="RefSeq" id="WP_021923842.1">
    <property type="nucleotide sequence ID" value="NZ_CAKZTK010000020.1"/>
</dbReference>
<dbReference type="Pfam" id="PF15714">
    <property type="entry name" value="SpoVT_C"/>
    <property type="match status" value="1"/>
</dbReference>
<keyword evidence="6" id="KW-0804">Transcription</keyword>
<evidence type="ECO:0000313" key="15">
    <source>
        <dbReference type="EMBL" id="RHF82106.1"/>
    </source>
</evidence>
<evidence type="ECO:0000256" key="3">
    <source>
        <dbReference type="ARBA" id="ARBA00023015"/>
    </source>
</evidence>
<protein>
    <submittedName>
        <fullName evidence="9">AbrB family transcriptional regulator</fullName>
    </submittedName>
    <submittedName>
        <fullName evidence="10">Stage V sporulation protein T</fullName>
    </submittedName>
</protein>
<dbReference type="Pfam" id="PF04014">
    <property type="entry name" value="MazE_antitoxin"/>
    <property type="match status" value="1"/>
</dbReference>
<dbReference type="NCBIfam" id="TIGR02851">
    <property type="entry name" value="spore_V_T"/>
    <property type="match status" value="1"/>
</dbReference>
<evidence type="ECO:0000256" key="5">
    <source>
        <dbReference type="ARBA" id="ARBA00023159"/>
    </source>
</evidence>
<dbReference type="EMBL" id="CYYR01000022">
    <property type="protein sequence ID" value="CUO32819.1"/>
    <property type="molecule type" value="Genomic_DNA"/>
</dbReference>